<keyword evidence="10" id="KW-1185">Reference proteome</keyword>
<feature type="domain" description="SpoVT-AbrB" evidence="8">
    <location>
        <begin position="76"/>
        <end position="119"/>
    </location>
</feature>
<evidence type="ECO:0000259" key="8">
    <source>
        <dbReference type="PROSITE" id="PS51740"/>
    </source>
</evidence>
<dbReference type="InterPro" id="IPR020603">
    <property type="entry name" value="MraZ_dom"/>
</dbReference>
<dbReference type="Proteomes" id="UP001236559">
    <property type="component" value="Unassembled WGS sequence"/>
</dbReference>
<evidence type="ECO:0000256" key="6">
    <source>
        <dbReference type="ARBA" id="ARBA00023163"/>
    </source>
</evidence>
<evidence type="ECO:0000256" key="5">
    <source>
        <dbReference type="ARBA" id="ARBA00023125"/>
    </source>
</evidence>
<evidence type="ECO:0000313" key="9">
    <source>
        <dbReference type="EMBL" id="MDQ0274034.1"/>
    </source>
</evidence>
<dbReference type="NCBIfam" id="TIGR00242">
    <property type="entry name" value="division/cell wall cluster transcriptional repressor MraZ"/>
    <property type="match status" value="1"/>
</dbReference>
<keyword evidence="3" id="KW-0677">Repeat</keyword>
<keyword evidence="5 7" id="KW-0238">DNA-binding</keyword>
<protein>
    <recommendedName>
        <fullName evidence="1 7">Transcriptional regulator MraZ</fullName>
    </recommendedName>
</protein>
<dbReference type="InterPro" id="IPR035644">
    <property type="entry name" value="MraZ_C"/>
</dbReference>
<sequence length="143" mass="16423">MLIGQYNLTLDERGRITIPSKFRDSILGDFVLTKGLDNCVFLYPKNEWERITSKLKELPLSNKNARAFLRNFYSGAVTSSIDKQGRVLLPQNLRDHAEMGKELVIIGLDTRAEIWAQDKWEEFNSQEGLSYEEQAQTLDQLGI</sequence>
<comment type="subunit">
    <text evidence="7">Forms oligomers.</text>
</comment>
<dbReference type="InterPro" id="IPR007159">
    <property type="entry name" value="SpoVT-AbrB_dom"/>
</dbReference>
<dbReference type="InterPro" id="IPR037914">
    <property type="entry name" value="SpoVT-AbrB_sf"/>
</dbReference>
<organism evidence="9 10">
    <name type="scientific">Peptoniphilus koenoeneniae</name>
    <dbReference type="NCBI Taxonomy" id="507751"/>
    <lineage>
        <taxon>Bacteria</taxon>
        <taxon>Bacillati</taxon>
        <taxon>Bacillota</taxon>
        <taxon>Tissierellia</taxon>
        <taxon>Tissierellales</taxon>
        <taxon>Peptoniphilaceae</taxon>
        <taxon>Peptoniphilus</taxon>
    </lineage>
</organism>
<keyword evidence="2 7" id="KW-0963">Cytoplasm</keyword>
<dbReference type="RefSeq" id="WP_023054820.1">
    <property type="nucleotide sequence ID" value="NZ_JAUSTN010000001.1"/>
</dbReference>
<evidence type="ECO:0000313" key="10">
    <source>
        <dbReference type="Proteomes" id="UP001236559"/>
    </source>
</evidence>
<evidence type="ECO:0000256" key="2">
    <source>
        <dbReference type="ARBA" id="ARBA00022490"/>
    </source>
</evidence>
<dbReference type="SUPFAM" id="SSF89447">
    <property type="entry name" value="AbrB/MazE/MraZ-like"/>
    <property type="match status" value="1"/>
</dbReference>
<dbReference type="CDD" id="cd16320">
    <property type="entry name" value="MraZ_N"/>
    <property type="match status" value="1"/>
</dbReference>
<comment type="similarity">
    <text evidence="7">Belongs to the MraZ family.</text>
</comment>
<dbReference type="InterPro" id="IPR038619">
    <property type="entry name" value="MraZ_sf"/>
</dbReference>
<dbReference type="PANTHER" id="PTHR34701:SF1">
    <property type="entry name" value="TRANSCRIPTIONAL REGULATOR MRAZ"/>
    <property type="match status" value="1"/>
</dbReference>
<feature type="domain" description="SpoVT-AbrB" evidence="8">
    <location>
        <begin position="5"/>
        <end position="47"/>
    </location>
</feature>
<dbReference type="InterPro" id="IPR003444">
    <property type="entry name" value="MraZ"/>
</dbReference>
<dbReference type="PROSITE" id="PS51740">
    <property type="entry name" value="SPOVT_ABRB"/>
    <property type="match status" value="2"/>
</dbReference>
<dbReference type="Pfam" id="PF02381">
    <property type="entry name" value="MraZ"/>
    <property type="match status" value="2"/>
</dbReference>
<comment type="caution">
    <text evidence="9">The sequence shown here is derived from an EMBL/GenBank/DDBJ whole genome shotgun (WGS) entry which is preliminary data.</text>
</comment>
<dbReference type="PANTHER" id="PTHR34701">
    <property type="entry name" value="TRANSCRIPTIONAL REGULATOR MRAZ"/>
    <property type="match status" value="1"/>
</dbReference>
<reference evidence="9 10" key="1">
    <citation type="submission" date="2023-07" db="EMBL/GenBank/DDBJ databases">
        <title>Genomic Encyclopedia of Type Strains, Phase IV (KMG-IV): sequencing the most valuable type-strain genomes for metagenomic binning, comparative biology and taxonomic classification.</title>
        <authorList>
            <person name="Goeker M."/>
        </authorList>
    </citation>
    <scope>NUCLEOTIDE SEQUENCE [LARGE SCALE GENOMIC DNA]</scope>
    <source>
        <strain evidence="9 10">DSM 22616</strain>
    </source>
</reference>
<dbReference type="HAMAP" id="MF_01008">
    <property type="entry name" value="MraZ"/>
    <property type="match status" value="1"/>
</dbReference>
<dbReference type="Gene3D" id="3.40.1550.20">
    <property type="entry name" value="Transcriptional regulator MraZ domain"/>
    <property type="match status" value="1"/>
</dbReference>
<comment type="subcellular location">
    <subcellularLocation>
        <location evidence="7">Cytoplasm</location>
        <location evidence="7">Nucleoid</location>
    </subcellularLocation>
</comment>
<gene>
    <name evidence="7" type="primary">mraZ</name>
    <name evidence="9" type="ORF">J2S72_000030</name>
</gene>
<evidence type="ECO:0000256" key="4">
    <source>
        <dbReference type="ARBA" id="ARBA00023015"/>
    </source>
</evidence>
<evidence type="ECO:0000256" key="7">
    <source>
        <dbReference type="HAMAP-Rule" id="MF_01008"/>
    </source>
</evidence>
<evidence type="ECO:0000256" key="3">
    <source>
        <dbReference type="ARBA" id="ARBA00022737"/>
    </source>
</evidence>
<keyword evidence="6 7" id="KW-0804">Transcription</keyword>
<accession>A0ABU0ARZ0</accession>
<proteinExistence type="inferred from homology"/>
<evidence type="ECO:0000256" key="1">
    <source>
        <dbReference type="ARBA" id="ARBA00013860"/>
    </source>
</evidence>
<keyword evidence="4 7" id="KW-0805">Transcription regulation</keyword>
<dbReference type="CDD" id="cd16321">
    <property type="entry name" value="MraZ_C"/>
    <property type="match status" value="1"/>
</dbReference>
<dbReference type="InterPro" id="IPR035642">
    <property type="entry name" value="MraZ_N"/>
</dbReference>
<dbReference type="EMBL" id="JAUSTN010000001">
    <property type="protein sequence ID" value="MDQ0274034.1"/>
    <property type="molecule type" value="Genomic_DNA"/>
</dbReference>
<name>A0ABU0ARZ0_9FIRM</name>